<accession>A0A165PLQ2</accession>
<organism evidence="1 2">
    <name type="scientific">Daedalea quercina L-15889</name>
    <dbReference type="NCBI Taxonomy" id="1314783"/>
    <lineage>
        <taxon>Eukaryota</taxon>
        <taxon>Fungi</taxon>
        <taxon>Dikarya</taxon>
        <taxon>Basidiomycota</taxon>
        <taxon>Agaricomycotina</taxon>
        <taxon>Agaricomycetes</taxon>
        <taxon>Polyporales</taxon>
        <taxon>Fomitopsis</taxon>
    </lineage>
</organism>
<evidence type="ECO:0008006" key="3">
    <source>
        <dbReference type="Google" id="ProtNLM"/>
    </source>
</evidence>
<gene>
    <name evidence="1" type="ORF">DAEQUDRAFT_671551</name>
</gene>
<dbReference type="Proteomes" id="UP000076727">
    <property type="component" value="Unassembled WGS sequence"/>
</dbReference>
<dbReference type="STRING" id="1314783.A0A165PLQ2"/>
<dbReference type="AlphaFoldDB" id="A0A165PLQ2"/>
<reference evidence="1 2" key="1">
    <citation type="journal article" date="2016" name="Mol. Biol. Evol.">
        <title>Comparative Genomics of Early-Diverging Mushroom-Forming Fungi Provides Insights into the Origins of Lignocellulose Decay Capabilities.</title>
        <authorList>
            <person name="Nagy L.G."/>
            <person name="Riley R."/>
            <person name="Tritt A."/>
            <person name="Adam C."/>
            <person name="Daum C."/>
            <person name="Floudas D."/>
            <person name="Sun H."/>
            <person name="Yadav J.S."/>
            <person name="Pangilinan J."/>
            <person name="Larsson K.H."/>
            <person name="Matsuura K."/>
            <person name="Barry K."/>
            <person name="Labutti K."/>
            <person name="Kuo R."/>
            <person name="Ohm R.A."/>
            <person name="Bhattacharya S.S."/>
            <person name="Shirouzu T."/>
            <person name="Yoshinaga Y."/>
            <person name="Martin F.M."/>
            <person name="Grigoriev I.V."/>
            <person name="Hibbett D.S."/>
        </authorList>
    </citation>
    <scope>NUCLEOTIDE SEQUENCE [LARGE SCALE GENOMIC DNA]</scope>
    <source>
        <strain evidence="1 2">L-15889</strain>
    </source>
</reference>
<dbReference type="Pfam" id="PF13561">
    <property type="entry name" value="adh_short_C2"/>
    <property type="match status" value="1"/>
</dbReference>
<evidence type="ECO:0000313" key="2">
    <source>
        <dbReference type="Proteomes" id="UP000076727"/>
    </source>
</evidence>
<dbReference type="InterPro" id="IPR002347">
    <property type="entry name" value="SDR_fam"/>
</dbReference>
<dbReference type="EMBL" id="KV429067">
    <property type="protein sequence ID" value="KZT68361.1"/>
    <property type="molecule type" value="Genomic_DNA"/>
</dbReference>
<proteinExistence type="predicted"/>
<protein>
    <recommendedName>
        <fullName evidence="3">NAD(P)-binding protein</fullName>
    </recommendedName>
</protein>
<evidence type="ECO:0000313" key="1">
    <source>
        <dbReference type="EMBL" id="KZT68361.1"/>
    </source>
</evidence>
<dbReference type="Gene3D" id="3.40.50.720">
    <property type="entry name" value="NAD(P)-binding Rossmann-like Domain"/>
    <property type="match status" value="1"/>
</dbReference>
<feature type="non-terminal residue" evidence="1">
    <location>
        <position position="1"/>
    </location>
</feature>
<name>A0A165PLQ2_9APHY</name>
<sequence length="97" mass="10446">LHLYISSALELMEHNITVNAYAPGLILTDVTTSPQDAKLGGNHGSALKALLEVPQEVPGARPEPIASIVVYLIKPEAYFITGMSSRLNPCNSSEWLT</sequence>
<keyword evidence="2" id="KW-1185">Reference proteome</keyword>
<dbReference type="SUPFAM" id="SSF51735">
    <property type="entry name" value="NAD(P)-binding Rossmann-fold domains"/>
    <property type="match status" value="1"/>
</dbReference>
<dbReference type="InterPro" id="IPR036291">
    <property type="entry name" value="NAD(P)-bd_dom_sf"/>
</dbReference>
<dbReference type="OrthoDB" id="498125at2759"/>